<organism evidence="4 5">
    <name type="scientific">Candidatus Methylobacter titanis</name>
    <dbReference type="NCBI Taxonomy" id="3053457"/>
    <lineage>
        <taxon>Bacteria</taxon>
        <taxon>Pseudomonadati</taxon>
        <taxon>Pseudomonadota</taxon>
        <taxon>Gammaproteobacteria</taxon>
        <taxon>Methylococcales</taxon>
        <taxon>Methylococcaceae</taxon>
        <taxon>Methylobacter</taxon>
    </lineage>
</organism>
<evidence type="ECO:0000256" key="2">
    <source>
        <dbReference type="PROSITE-ProRule" id="PRU00335"/>
    </source>
</evidence>
<dbReference type="Gene3D" id="1.10.357.10">
    <property type="entry name" value="Tetracycline Repressor, domain 2"/>
    <property type="match status" value="1"/>
</dbReference>
<accession>A0AA43Q6L8</accession>
<dbReference type="Proteomes" id="UP001160519">
    <property type="component" value="Unassembled WGS sequence"/>
</dbReference>
<keyword evidence="1 2" id="KW-0238">DNA-binding</keyword>
<dbReference type="GO" id="GO:0000976">
    <property type="term" value="F:transcription cis-regulatory region binding"/>
    <property type="evidence" value="ECO:0007669"/>
    <property type="project" value="TreeGrafter"/>
</dbReference>
<keyword evidence="5" id="KW-1185">Reference proteome</keyword>
<evidence type="ECO:0000256" key="1">
    <source>
        <dbReference type="ARBA" id="ARBA00023125"/>
    </source>
</evidence>
<dbReference type="PANTHER" id="PTHR30055:SF146">
    <property type="entry name" value="HTH-TYPE TRANSCRIPTIONAL DUAL REGULATOR CECR"/>
    <property type="match status" value="1"/>
</dbReference>
<proteinExistence type="predicted"/>
<dbReference type="PRINTS" id="PR00455">
    <property type="entry name" value="HTHTETR"/>
</dbReference>
<dbReference type="InterPro" id="IPR050109">
    <property type="entry name" value="HTH-type_TetR-like_transc_reg"/>
</dbReference>
<evidence type="ECO:0000313" key="4">
    <source>
        <dbReference type="EMBL" id="MDI1230701.1"/>
    </source>
</evidence>
<comment type="caution">
    <text evidence="4">The sequence shown here is derived from an EMBL/GenBank/DDBJ whole genome shotgun (WGS) entry which is preliminary data.</text>
</comment>
<dbReference type="InterPro" id="IPR001647">
    <property type="entry name" value="HTH_TetR"/>
</dbReference>
<dbReference type="PANTHER" id="PTHR30055">
    <property type="entry name" value="HTH-TYPE TRANSCRIPTIONAL REGULATOR RUTR"/>
    <property type="match status" value="1"/>
</dbReference>
<evidence type="ECO:0000259" key="3">
    <source>
        <dbReference type="PROSITE" id="PS50977"/>
    </source>
</evidence>
<dbReference type="EMBL" id="JAQSDF010000013">
    <property type="protein sequence ID" value="MDI1230701.1"/>
    <property type="molecule type" value="Genomic_DNA"/>
</dbReference>
<sequence>MIKCGRPRKGEELISRDRLLDTAFSLFLEFGYGNLSLETIARDARVSMRTIYSQFGGKAGLFGAVIRRCSDEIVTDLSDEYVLERSPKEALSAFAKQFLYRITRPDVVRIRAILIGESLRFPDLATQFYEQGPQRTLDLLTQFFARQQQTGYFAAMDPHFLADQFLSALRSERFQKLQLGLEPTPDEAEIDAWVRQTTDLFLRGSLNTWDTT</sequence>
<dbReference type="PROSITE" id="PS50977">
    <property type="entry name" value="HTH_TETR_2"/>
    <property type="match status" value="1"/>
</dbReference>
<dbReference type="Pfam" id="PF00440">
    <property type="entry name" value="TetR_N"/>
    <property type="match status" value="1"/>
</dbReference>
<dbReference type="Pfam" id="PF14246">
    <property type="entry name" value="TetR_C_7"/>
    <property type="match status" value="1"/>
</dbReference>
<name>A0AA43Q6L8_9GAMM</name>
<gene>
    <name evidence="4" type="ORF">PSU93_06090</name>
</gene>
<dbReference type="SUPFAM" id="SSF46689">
    <property type="entry name" value="Homeodomain-like"/>
    <property type="match status" value="1"/>
</dbReference>
<dbReference type="InterPro" id="IPR039536">
    <property type="entry name" value="TetR_C_Proteobacteria"/>
</dbReference>
<dbReference type="InterPro" id="IPR036271">
    <property type="entry name" value="Tet_transcr_reg_TetR-rel_C_sf"/>
</dbReference>
<dbReference type="AlphaFoldDB" id="A0AA43Q6L8"/>
<dbReference type="Gene3D" id="1.10.10.60">
    <property type="entry name" value="Homeodomain-like"/>
    <property type="match status" value="1"/>
</dbReference>
<dbReference type="SUPFAM" id="SSF48498">
    <property type="entry name" value="Tetracyclin repressor-like, C-terminal domain"/>
    <property type="match status" value="1"/>
</dbReference>
<dbReference type="InterPro" id="IPR009057">
    <property type="entry name" value="Homeodomain-like_sf"/>
</dbReference>
<feature type="domain" description="HTH tetR-type" evidence="3">
    <location>
        <begin position="13"/>
        <end position="73"/>
    </location>
</feature>
<dbReference type="GO" id="GO:0003700">
    <property type="term" value="F:DNA-binding transcription factor activity"/>
    <property type="evidence" value="ECO:0007669"/>
    <property type="project" value="TreeGrafter"/>
</dbReference>
<feature type="DNA-binding region" description="H-T-H motif" evidence="2">
    <location>
        <begin position="36"/>
        <end position="55"/>
    </location>
</feature>
<protein>
    <submittedName>
        <fullName evidence="4">TetR/AcrR family transcriptional regulator</fullName>
    </submittedName>
</protein>
<reference evidence="4" key="1">
    <citation type="submission" date="2023-01" db="EMBL/GenBank/DDBJ databases">
        <title>Biogeochemical cycle of methane in antarctic sediments.</title>
        <authorList>
            <person name="Roldan D.M."/>
            <person name="Menes R.J."/>
        </authorList>
    </citation>
    <scope>NUCLEOTIDE SEQUENCE [LARGE SCALE GENOMIC DNA]</scope>
    <source>
        <strain evidence="4">K-2018 MAG008</strain>
    </source>
</reference>
<evidence type="ECO:0000313" key="5">
    <source>
        <dbReference type="Proteomes" id="UP001160519"/>
    </source>
</evidence>